<feature type="compositionally biased region" description="Basic and acidic residues" evidence="1">
    <location>
        <begin position="83"/>
        <end position="139"/>
    </location>
</feature>
<gene>
    <name evidence="3" type="ORF">QYH67_04855</name>
</gene>
<protein>
    <submittedName>
        <fullName evidence="3">DUF1980 domain-containing protein</fullName>
    </submittedName>
</protein>
<dbReference type="AlphaFoldDB" id="A0AAW7MC97"/>
<evidence type="ECO:0000313" key="3">
    <source>
        <dbReference type="EMBL" id="MDN4532913.1"/>
    </source>
</evidence>
<proteinExistence type="predicted"/>
<feature type="transmembrane region" description="Helical" evidence="2">
    <location>
        <begin position="43"/>
        <end position="62"/>
    </location>
</feature>
<feature type="compositionally biased region" description="Acidic residues" evidence="1">
    <location>
        <begin position="67"/>
        <end position="76"/>
    </location>
</feature>
<dbReference type="Proteomes" id="UP001171687">
    <property type="component" value="Unassembled WGS sequence"/>
</dbReference>
<keyword evidence="2" id="KW-0472">Membrane</keyword>
<organism evidence="3 4">
    <name type="scientific">Staphylococcus auricularis</name>
    <dbReference type="NCBI Taxonomy" id="29379"/>
    <lineage>
        <taxon>Bacteria</taxon>
        <taxon>Bacillati</taxon>
        <taxon>Bacillota</taxon>
        <taxon>Bacilli</taxon>
        <taxon>Bacillales</taxon>
        <taxon>Staphylococcaceae</taxon>
        <taxon>Staphylococcus</taxon>
    </lineage>
</organism>
<dbReference type="EMBL" id="JAUHQC010000006">
    <property type="protein sequence ID" value="MDN4532913.1"/>
    <property type="molecule type" value="Genomic_DNA"/>
</dbReference>
<keyword evidence="2" id="KW-1133">Transmembrane helix</keyword>
<evidence type="ECO:0000256" key="1">
    <source>
        <dbReference type="SAM" id="MobiDB-lite"/>
    </source>
</evidence>
<name>A0AAW7MC97_9STAP</name>
<accession>A0AAW7MC97</accession>
<evidence type="ECO:0000256" key="2">
    <source>
        <dbReference type="SAM" id="Phobius"/>
    </source>
</evidence>
<feature type="region of interest" description="Disordered" evidence="1">
    <location>
        <begin position="67"/>
        <end position="139"/>
    </location>
</feature>
<sequence length="272" mass="31494">MAENKKDDQKWYQTTWFTILCLILFFPLGLVLMWMYKKNWKTWVKVLVTVFFSISFIGGAFMDQSDLDETQAEDSTEQAQKNEQSDNDKQQENDNKDKEEAKDNKDKEKQQEKSDKDDEKSKADSEEQKQHDKFDQLEAEREKITKEVKHEIMRGDLKSVRNENDEGNVVIVIDGAEGITDKETVKGFREATSQAVYGAKKSGVDINNLDINIFYTMTDGINKDDEKVLSTSWDKETIESMNEDAIFTLADTLENHAEDFYMHPGIAKHDEN</sequence>
<reference evidence="3" key="1">
    <citation type="submission" date="2023-07" db="EMBL/GenBank/DDBJ databases">
        <title>Evaluation of the beneficial properties of pineapple isolates.</title>
        <authorList>
            <person name="Adefiranye O."/>
        </authorList>
    </citation>
    <scope>NUCLEOTIDE SEQUENCE</scope>
    <source>
        <strain evidence="3">PAPLE_T1</strain>
    </source>
</reference>
<comment type="caution">
    <text evidence="3">The sequence shown here is derived from an EMBL/GenBank/DDBJ whole genome shotgun (WGS) entry which is preliminary data.</text>
</comment>
<dbReference type="RefSeq" id="WP_203071327.1">
    <property type="nucleotide sequence ID" value="NZ_JAGSWU010000042.1"/>
</dbReference>
<keyword evidence="2" id="KW-0812">Transmembrane</keyword>
<evidence type="ECO:0000313" key="4">
    <source>
        <dbReference type="Proteomes" id="UP001171687"/>
    </source>
</evidence>
<feature type="transmembrane region" description="Helical" evidence="2">
    <location>
        <begin position="16"/>
        <end position="36"/>
    </location>
</feature>